<keyword evidence="11" id="KW-0121">Carboxypeptidase</keyword>
<dbReference type="PRINTS" id="PR00725">
    <property type="entry name" value="DADACBPTASE1"/>
</dbReference>
<evidence type="ECO:0000256" key="4">
    <source>
        <dbReference type="ARBA" id="ARBA00022960"/>
    </source>
</evidence>
<reference evidence="11 12" key="1">
    <citation type="journal article" date="2017" name="ISME J.">
        <title>Energy and carbon metabolisms in a deep terrestrial subsurface fluid microbial community.</title>
        <authorList>
            <person name="Momper L."/>
            <person name="Jungbluth S.P."/>
            <person name="Lee M.D."/>
            <person name="Amend J.P."/>
        </authorList>
    </citation>
    <scope>NUCLEOTIDE SEQUENCE [LARGE SCALE GENOMIC DNA]</scope>
    <source>
        <strain evidence="11">SURF_29</strain>
    </source>
</reference>
<dbReference type="PANTHER" id="PTHR21581:SF6">
    <property type="entry name" value="TRAFFICKING PROTEIN PARTICLE COMPLEX SUBUNIT 12"/>
    <property type="match status" value="1"/>
</dbReference>
<dbReference type="InterPro" id="IPR001967">
    <property type="entry name" value="Peptidase_S11_N"/>
</dbReference>
<evidence type="ECO:0000256" key="1">
    <source>
        <dbReference type="ARBA" id="ARBA00007164"/>
    </source>
</evidence>
<keyword evidence="5" id="KW-0573">Peptidoglycan synthesis</keyword>
<dbReference type="GO" id="GO:0006508">
    <property type="term" value="P:proteolysis"/>
    <property type="evidence" value="ECO:0007669"/>
    <property type="project" value="InterPro"/>
</dbReference>
<dbReference type="AlphaFoldDB" id="A0A419DA11"/>
<protein>
    <submittedName>
        <fullName evidence="11">D-alanyl-D-alanine carboxypeptidase</fullName>
    </submittedName>
</protein>
<sequence>MVPDGKGPSGPFLFKQAVSLRITMDYNETMKTLIIAVLMFLDIIPSGVPFVSNWKEGLESKVRVEERNIDSGQSQNDAAKNKLLNFSPLPQKNNKFYDLTVGARAYITADMGTGEIILEKDKDKPVQVASLTKLMTARLLLKDGNLAKTVAVNDLSKMRSDDARANLVINDEISNRDLLKALLINSASDAALTIVNNLYSGGYNEFVSKMNEEAVALGLKNTHFDNPVGWDSPKNYSTPQDLQILARILLKNDEFKKTVAISETSITSERGYVYPLKNTNILLDAATTFGVKTGTTLGAGECLIALTKIEGKDVLYVILGANDRFSEARNLFKWTEIGYNW</sequence>
<evidence type="ECO:0000313" key="12">
    <source>
        <dbReference type="Proteomes" id="UP000285655"/>
    </source>
</evidence>
<gene>
    <name evidence="11" type="ORF">C4544_06490</name>
</gene>
<organism evidence="11 12">
    <name type="scientific">candidate division WS5 bacterium</name>
    <dbReference type="NCBI Taxonomy" id="2093353"/>
    <lineage>
        <taxon>Bacteria</taxon>
        <taxon>candidate division WS5</taxon>
    </lineage>
</organism>
<keyword evidence="3" id="KW-0378">Hydrolase</keyword>
<evidence type="ECO:0000256" key="8">
    <source>
        <dbReference type="PIRSR" id="PIRSR618044-2"/>
    </source>
</evidence>
<dbReference type="InterPro" id="IPR018044">
    <property type="entry name" value="Peptidase_S11"/>
</dbReference>
<feature type="active site" evidence="7">
    <location>
        <position position="186"/>
    </location>
</feature>
<dbReference type="EMBL" id="QZJW01000055">
    <property type="protein sequence ID" value="RJO59989.1"/>
    <property type="molecule type" value="Genomic_DNA"/>
</dbReference>
<feature type="domain" description="Peptidase S11 D-alanyl-D-alanine carboxypeptidase A N-terminal" evidence="10">
    <location>
        <begin position="100"/>
        <end position="322"/>
    </location>
</feature>
<keyword evidence="11" id="KW-0645">Protease</keyword>
<comment type="caution">
    <text evidence="11">The sequence shown here is derived from an EMBL/GenBank/DDBJ whole genome shotgun (WGS) entry which is preliminary data.</text>
</comment>
<evidence type="ECO:0000256" key="3">
    <source>
        <dbReference type="ARBA" id="ARBA00022801"/>
    </source>
</evidence>
<keyword evidence="2" id="KW-0732">Signal</keyword>
<dbReference type="PANTHER" id="PTHR21581">
    <property type="entry name" value="D-ALANYL-D-ALANINE CARBOXYPEPTIDASE"/>
    <property type="match status" value="1"/>
</dbReference>
<dbReference type="Proteomes" id="UP000285655">
    <property type="component" value="Unassembled WGS sequence"/>
</dbReference>
<dbReference type="SUPFAM" id="SSF56601">
    <property type="entry name" value="beta-lactamase/transpeptidase-like"/>
    <property type="match status" value="1"/>
</dbReference>
<evidence type="ECO:0000256" key="6">
    <source>
        <dbReference type="ARBA" id="ARBA00023316"/>
    </source>
</evidence>
<evidence type="ECO:0000256" key="9">
    <source>
        <dbReference type="RuleBase" id="RU004016"/>
    </source>
</evidence>
<keyword evidence="4" id="KW-0133">Cell shape</keyword>
<keyword evidence="6" id="KW-0961">Cell wall biogenesis/degradation</keyword>
<dbReference type="GO" id="GO:0009002">
    <property type="term" value="F:serine-type D-Ala-D-Ala carboxypeptidase activity"/>
    <property type="evidence" value="ECO:0007669"/>
    <property type="project" value="InterPro"/>
</dbReference>
<feature type="active site" description="Acyl-ester intermediate" evidence="7">
    <location>
        <position position="130"/>
    </location>
</feature>
<dbReference type="InterPro" id="IPR012338">
    <property type="entry name" value="Beta-lactam/transpept-like"/>
</dbReference>
<dbReference type="Gene3D" id="3.40.710.10">
    <property type="entry name" value="DD-peptidase/beta-lactamase superfamily"/>
    <property type="match status" value="1"/>
</dbReference>
<feature type="active site" description="Proton acceptor" evidence="7">
    <location>
        <position position="133"/>
    </location>
</feature>
<comment type="similarity">
    <text evidence="1 9">Belongs to the peptidase S11 family.</text>
</comment>
<evidence type="ECO:0000256" key="7">
    <source>
        <dbReference type="PIRSR" id="PIRSR618044-1"/>
    </source>
</evidence>
<evidence type="ECO:0000256" key="5">
    <source>
        <dbReference type="ARBA" id="ARBA00022984"/>
    </source>
</evidence>
<proteinExistence type="inferred from homology"/>
<name>A0A419DA11_9BACT</name>
<evidence type="ECO:0000313" key="11">
    <source>
        <dbReference type="EMBL" id="RJO59989.1"/>
    </source>
</evidence>
<accession>A0A419DA11</accession>
<feature type="binding site" evidence="8">
    <location>
        <position position="292"/>
    </location>
    <ligand>
        <name>substrate</name>
    </ligand>
</feature>
<dbReference type="Pfam" id="PF00768">
    <property type="entry name" value="Peptidase_S11"/>
    <property type="match status" value="1"/>
</dbReference>
<evidence type="ECO:0000259" key="10">
    <source>
        <dbReference type="Pfam" id="PF00768"/>
    </source>
</evidence>
<dbReference type="GO" id="GO:0009252">
    <property type="term" value="P:peptidoglycan biosynthetic process"/>
    <property type="evidence" value="ECO:0007669"/>
    <property type="project" value="UniProtKB-KW"/>
</dbReference>
<evidence type="ECO:0000256" key="2">
    <source>
        <dbReference type="ARBA" id="ARBA00022729"/>
    </source>
</evidence>
<dbReference type="GO" id="GO:0008360">
    <property type="term" value="P:regulation of cell shape"/>
    <property type="evidence" value="ECO:0007669"/>
    <property type="project" value="UniProtKB-KW"/>
</dbReference>
<dbReference type="GO" id="GO:0071555">
    <property type="term" value="P:cell wall organization"/>
    <property type="evidence" value="ECO:0007669"/>
    <property type="project" value="UniProtKB-KW"/>
</dbReference>